<sequence length="658" mass="72112">MGSPLVTPTDELFGGESTDNLPSPRRPGLVHRTGLLLVALGITAFAILYAAAVMALAAAVAWLLTEGDALAALVPFPPAALALQVLLLCGLLLGIFLLTKGLWRIERRRNLAVPVDPAREPDLVAFVEHLCGIVGAPAPSRITLNCGPDVSVEFDSFPGFLRNRPVLRLGLSAVTVSSSGQLAALLAGELSRYAHRTGSRRASFVATANRFLARATAGDDSVDRWLARQAGSGRLAPLARGLLEVSHRARCESRWLQRQVARISQGALARRLEFSQECAAYAGGALTAERVPARRSALRSAAVRATAAARQSWTRDGRLPEDLTLQTARFFTEIRPRDHVHETAAMACETPAGVLFRDFYRLARKLTLLHYRIQLRLPVTGDRLGDDPAGPGTAVDNFFFGCFAPLIPLGLRGPAARAPDNARDTARKHADKMLEVMRSYRESDRELLGALQAEALLEANIPIDPNLFGLNASAGLNEVHERCRYLEGRLEWFSDRLAGFQRLVAARLREAVEQETGSDPHSAERRMLEVLVRTDRLLPTVSELRTHLLLLEVLLAESLEAPRPALNDRISEHSADVLRLLKGIRIALRNIPYPVGNTLRNGLHRHVMRRAPDENLTAAERLELGQDVVERLLSVRRAALQRLAVLATRMESTKSPEV</sequence>
<dbReference type="AlphaFoldDB" id="A0A1G5PUP2"/>
<evidence type="ECO:0000256" key="1">
    <source>
        <dbReference type="SAM" id="MobiDB-lite"/>
    </source>
</evidence>
<dbReference type="EMBL" id="FMWD01000002">
    <property type="protein sequence ID" value="SCZ53128.1"/>
    <property type="molecule type" value="Genomic_DNA"/>
</dbReference>
<evidence type="ECO:0000313" key="4">
    <source>
        <dbReference type="Proteomes" id="UP000199648"/>
    </source>
</evidence>
<keyword evidence="4" id="KW-1185">Reference proteome</keyword>
<keyword evidence="2" id="KW-1133">Transmembrane helix</keyword>
<keyword evidence="2" id="KW-0472">Membrane</keyword>
<proteinExistence type="predicted"/>
<evidence type="ECO:0008006" key="5">
    <source>
        <dbReference type="Google" id="ProtNLM"/>
    </source>
</evidence>
<dbReference type="CDD" id="cd07328">
    <property type="entry name" value="M48_Ste24p_like"/>
    <property type="match status" value="1"/>
</dbReference>
<feature type="transmembrane region" description="Helical" evidence="2">
    <location>
        <begin position="35"/>
        <end position="64"/>
    </location>
</feature>
<keyword evidence="2" id="KW-0812">Transmembrane</keyword>
<reference evidence="3 4" key="1">
    <citation type="submission" date="2016-10" db="EMBL/GenBank/DDBJ databases">
        <authorList>
            <person name="de Groot N.N."/>
        </authorList>
    </citation>
    <scope>NUCLEOTIDE SEQUENCE [LARGE SCALE GENOMIC DNA]</scope>
    <source>
        <strain evidence="3 4">HLD2</strain>
    </source>
</reference>
<dbReference type="OrthoDB" id="9789270at2"/>
<dbReference type="RefSeq" id="WP_092992977.1">
    <property type="nucleotide sequence ID" value="NZ_FMWD01000002.1"/>
</dbReference>
<protein>
    <recommendedName>
        <fullName evidence="5">Zn-dependent protease with chaperone function</fullName>
    </recommendedName>
</protein>
<feature type="transmembrane region" description="Helical" evidence="2">
    <location>
        <begin position="76"/>
        <end position="99"/>
    </location>
</feature>
<evidence type="ECO:0000313" key="3">
    <source>
        <dbReference type="EMBL" id="SCZ53128.1"/>
    </source>
</evidence>
<evidence type="ECO:0000256" key="2">
    <source>
        <dbReference type="SAM" id="Phobius"/>
    </source>
</evidence>
<dbReference type="Proteomes" id="UP000199648">
    <property type="component" value="Unassembled WGS sequence"/>
</dbReference>
<accession>A0A1G5PUP2</accession>
<feature type="region of interest" description="Disordered" evidence="1">
    <location>
        <begin position="1"/>
        <end position="25"/>
    </location>
</feature>
<gene>
    <name evidence="3" type="ORF">SAMN03097708_00872</name>
</gene>
<organism evidence="3 4">
    <name type="scientific">Thiohalomonas denitrificans</name>
    <dbReference type="NCBI Taxonomy" id="415747"/>
    <lineage>
        <taxon>Bacteria</taxon>
        <taxon>Pseudomonadati</taxon>
        <taxon>Pseudomonadota</taxon>
        <taxon>Gammaproteobacteria</taxon>
        <taxon>Thiohalomonadales</taxon>
        <taxon>Thiohalomonadaceae</taxon>
        <taxon>Thiohalomonas</taxon>
    </lineage>
</organism>
<name>A0A1G5PUP2_9GAMM</name>